<sequence length="116" mass="12458">MVLLAQLQLSLELTNIVNPVSQAVSALGSLALVDAIRKSGSNAITETKLASWIGRHRVDPIIKTHLREAVSKADQSVISRYIDIILESGSGLTVQESFKDPDLSSMVIQLSALAFS</sequence>
<reference evidence="1 2" key="1">
    <citation type="submission" date="2024-09" db="EMBL/GenBank/DDBJ databases">
        <title>Rethinking Asexuality: The Enigmatic Case of Functional Sexual Genes in Lepraria (Stereocaulaceae).</title>
        <authorList>
            <person name="Doellman M."/>
            <person name="Sun Y."/>
            <person name="Barcenas-Pena A."/>
            <person name="Lumbsch H.T."/>
            <person name="Grewe F."/>
        </authorList>
    </citation>
    <scope>NUCLEOTIDE SEQUENCE [LARGE SCALE GENOMIC DNA]</scope>
    <source>
        <strain evidence="1 2">Mercado 3170</strain>
    </source>
</reference>
<keyword evidence="2" id="KW-1185">Reference proteome</keyword>
<organism evidence="1 2">
    <name type="scientific">Stereocaulon virgatum</name>
    <dbReference type="NCBI Taxonomy" id="373712"/>
    <lineage>
        <taxon>Eukaryota</taxon>
        <taxon>Fungi</taxon>
        <taxon>Dikarya</taxon>
        <taxon>Ascomycota</taxon>
        <taxon>Pezizomycotina</taxon>
        <taxon>Lecanoromycetes</taxon>
        <taxon>OSLEUM clade</taxon>
        <taxon>Lecanoromycetidae</taxon>
        <taxon>Lecanorales</taxon>
        <taxon>Lecanorineae</taxon>
        <taxon>Stereocaulaceae</taxon>
        <taxon>Stereocaulon</taxon>
    </lineage>
</organism>
<dbReference type="Proteomes" id="UP001590950">
    <property type="component" value="Unassembled WGS sequence"/>
</dbReference>
<evidence type="ECO:0000313" key="1">
    <source>
        <dbReference type="EMBL" id="KAL2038949.1"/>
    </source>
</evidence>
<name>A0ABR4A0E0_9LECA</name>
<protein>
    <submittedName>
        <fullName evidence="1">Uncharacterized protein</fullName>
    </submittedName>
</protein>
<gene>
    <name evidence="1" type="ORF">N7G274_008289</name>
</gene>
<evidence type="ECO:0000313" key="2">
    <source>
        <dbReference type="Proteomes" id="UP001590950"/>
    </source>
</evidence>
<comment type="caution">
    <text evidence="1">The sequence shown here is derived from an EMBL/GenBank/DDBJ whole genome shotgun (WGS) entry which is preliminary data.</text>
</comment>
<dbReference type="EMBL" id="JBEFKJ010000028">
    <property type="protein sequence ID" value="KAL2038949.1"/>
    <property type="molecule type" value="Genomic_DNA"/>
</dbReference>
<proteinExistence type="predicted"/>
<accession>A0ABR4A0E0</accession>